<feature type="transmembrane region" description="Helical" evidence="9">
    <location>
        <begin position="425"/>
        <end position="447"/>
    </location>
</feature>
<dbReference type="PANTHER" id="PTHR47019:SF1">
    <property type="entry name" value="LIPID II FLIPPASE MURJ"/>
    <property type="match status" value="1"/>
</dbReference>
<protein>
    <recommendedName>
        <fullName evidence="12">Peptidoglycan lipid II flippase</fullName>
    </recommendedName>
</protein>
<feature type="transmembrane region" description="Helical" evidence="9">
    <location>
        <begin position="459"/>
        <end position="481"/>
    </location>
</feature>
<evidence type="ECO:0000256" key="6">
    <source>
        <dbReference type="ARBA" id="ARBA00022989"/>
    </source>
</evidence>
<dbReference type="Gene3D" id="3.30.200.20">
    <property type="entry name" value="Phosphorylase Kinase, domain 1"/>
    <property type="match status" value="1"/>
</dbReference>
<evidence type="ECO:0008006" key="12">
    <source>
        <dbReference type="Google" id="ProtNLM"/>
    </source>
</evidence>
<dbReference type="GO" id="GO:0005886">
    <property type="term" value="C:plasma membrane"/>
    <property type="evidence" value="ECO:0007669"/>
    <property type="project" value="UniProtKB-SubCell"/>
</dbReference>
<dbReference type="Proteomes" id="UP000596145">
    <property type="component" value="Chromosome"/>
</dbReference>
<proteinExistence type="predicted"/>
<feature type="transmembrane region" description="Helical" evidence="9">
    <location>
        <begin position="263"/>
        <end position="285"/>
    </location>
</feature>
<name>A0A7T4EGB3_9CORY</name>
<organism evidence="10 11">
    <name type="scientific">Corynebacterium glucuronolyticum</name>
    <dbReference type="NCBI Taxonomy" id="39791"/>
    <lineage>
        <taxon>Bacteria</taxon>
        <taxon>Bacillati</taxon>
        <taxon>Actinomycetota</taxon>
        <taxon>Actinomycetes</taxon>
        <taxon>Mycobacteriales</taxon>
        <taxon>Corynebacteriaceae</taxon>
        <taxon>Corynebacterium</taxon>
    </lineage>
</organism>
<dbReference type="CDD" id="cd13123">
    <property type="entry name" value="MATE_MurJ_like"/>
    <property type="match status" value="1"/>
</dbReference>
<evidence type="ECO:0000256" key="3">
    <source>
        <dbReference type="ARBA" id="ARBA00022692"/>
    </source>
</evidence>
<accession>A0A7T4EGB3</accession>
<dbReference type="Pfam" id="PF03023">
    <property type="entry name" value="MurJ"/>
    <property type="match status" value="1"/>
</dbReference>
<dbReference type="OrthoDB" id="9786339at2"/>
<feature type="region of interest" description="Disordered" evidence="8">
    <location>
        <begin position="1"/>
        <end position="72"/>
    </location>
</feature>
<evidence type="ECO:0000313" key="11">
    <source>
        <dbReference type="Proteomes" id="UP000596145"/>
    </source>
</evidence>
<feature type="transmembrane region" description="Helical" evidence="9">
    <location>
        <begin position="816"/>
        <end position="840"/>
    </location>
</feature>
<keyword evidence="7 9" id="KW-0472">Membrane</keyword>
<reference evidence="10 11" key="1">
    <citation type="submission" date="2020-12" db="EMBL/GenBank/DDBJ databases">
        <title>FDA dAtabase for Regulatory Grade micrObial Sequences (FDA-ARGOS): Supporting development and validation of Infectious Disease Dx tests.</title>
        <authorList>
            <person name="Sproer C."/>
            <person name="Gronow S."/>
            <person name="Severitt S."/>
            <person name="Schroder I."/>
            <person name="Tallon L."/>
            <person name="Sadzewicz L."/>
            <person name="Zhao X."/>
            <person name="Boylan J."/>
            <person name="Ott S."/>
            <person name="Bowen H."/>
            <person name="Vavikolanu K."/>
            <person name="Mehta A."/>
            <person name="Aluvathingal J."/>
            <person name="Nadendla S."/>
            <person name="Lowell S."/>
            <person name="Myers T."/>
            <person name="Yan Y."/>
            <person name="Sichtig H."/>
        </authorList>
    </citation>
    <scope>NUCLEOTIDE SEQUENCE [LARGE SCALE GENOMIC DNA]</scope>
    <source>
        <strain evidence="10 11">FDAARGOS_1053</strain>
    </source>
</reference>
<feature type="transmembrane region" description="Helical" evidence="9">
    <location>
        <begin position="522"/>
        <end position="547"/>
    </location>
</feature>
<dbReference type="InterPro" id="IPR051050">
    <property type="entry name" value="Lipid_II_flippase_MurJ/MviN"/>
</dbReference>
<dbReference type="PANTHER" id="PTHR47019">
    <property type="entry name" value="LIPID II FLIPPASE MURJ"/>
    <property type="match status" value="1"/>
</dbReference>
<evidence type="ECO:0000256" key="7">
    <source>
        <dbReference type="ARBA" id="ARBA00023136"/>
    </source>
</evidence>
<feature type="transmembrane region" description="Helical" evidence="9">
    <location>
        <begin position="385"/>
        <end position="405"/>
    </location>
</feature>
<evidence type="ECO:0000256" key="2">
    <source>
        <dbReference type="ARBA" id="ARBA00022475"/>
    </source>
</evidence>
<dbReference type="GO" id="GO:0015648">
    <property type="term" value="F:lipid-linked peptidoglycan transporter activity"/>
    <property type="evidence" value="ECO:0007669"/>
    <property type="project" value="TreeGrafter"/>
</dbReference>
<dbReference type="GO" id="GO:0008360">
    <property type="term" value="P:regulation of cell shape"/>
    <property type="evidence" value="ECO:0007669"/>
    <property type="project" value="UniProtKB-KW"/>
</dbReference>
<evidence type="ECO:0000256" key="4">
    <source>
        <dbReference type="ARBA" id="ARBA00022960"/>
    </source>
</evidence>
<feature type="transmembrane region" description="Helical" evidence="9">
    <location>
        <begin position="305"/>
        <end position="332"/>
    </location>
</feature>
<dbReference type="GO" id="GO:0034204">
    <property type="term" value="P:lipid translocation"/>
    <property type="evidence" value="ECO:0007669"/>
    <property type="project" value="TreeGrafter"/>
</dbReference>
<feature type="compositionally biased region" description="Polar residues" evidence="8">
    <location>
        <begin position="46"/>
        <end position="70"/>
    </location>
</feature>
<feature type="transmembrane region" description="Helical" evidence="9">
    <location>
        <begin position="195"/>
        <end position="216"/>
    </location>
</feature>
<dbReference type="AlphaFoldDB" id="A0A7T4EGB3"/>
<dbReference type="GeneID" id="92761360"/>
<keyword evidence="2" id="KW-1003">Cell membrane</keyword>
<evidence type="ECO:0000256" key="8">
    <source>
        <dbReference type="SAM" id="MobiDB-lite"/>
    </source>
</evidence>
<keyword evidence="4" id="KW-0133">Cell shape</keyword>
<feature type="transmembrane region" description="Helical" evidence="9">
    <location>
        <begin position="120"/>
        <end position="139"/>
    </location>
</feature>
<keyword evidence="3 9" id="KW-0812">Transmembrane</keyword>
<evidence type="ECO:0000256" key="5">
    <source>
        <dbReference type="ARBA" id="ARBA00022984"/>
    </source>
</evidence>
<dbReference type="RefSeq" id="WP_084037279.1">
    <property type="nucleotide sequence ID" value="NZ_CP066007.1"/>
</dbReference>
<evidence type="ECO:0000313" key="10">
    <source>
        <dbReference type="EMBL" id="QQB46870.1"/>
    </source>
</evidence>
<feature type="transmembrane region" description="Helical" evidence="9">
    <location>
        <begin position="228"/>
        <end position="247"/>
    </location>
</feature>
<feature type="transmembrane region" description="Helical" evidence="9">
    <location>
        <begin position="344"/>
        <end position="364"/>
    </location>
</feature>
<feature type="transmembrane region" description="Helical" evidence="9">
    <location>
        <begin position="159"/>
        <end position="183"/>
    </location>
</feature>
<feature type="transmembrane region" description="Helical" evidence="9">
    <location>
        <begin position="93"/>
        <end position="114"/>
    </location>
</feature>
<comment type="subcellular location">
    <subcellularLocation>
        <location evidence="1">Cell membrane</location>
        <topology evidence="1">Multi-pass membrane protein</topology>
    </subcellularLocation>
</comment>
<evidence type="ECO:0000256" key="1">
    <source>
        <dbReference type="ARBA" id="ARBA00004651"/>
    </source>
</evidence>
<sequence>MAYVSDNQGARRRIVAPTPPAPVPSLGAPSGDPNGAPINGAPINGAPQNGAPNAKQATPESTKDAGQQASDADVVRSTGSMAIATLISRMTGFLRNLAITATLGAAVASTFNAANVLPNLITEIVLGAVLTALVVPVLVRAQKEDADGGAEFIRRLATLTFSLLAVVTVLATLGSPLLTFLLLGDGKANTAQATSFAYLLLPQIFFYGVFALFMAICNTRGVFKPGAWAPVLNNVVCLATFALYWLIPGDLAPDEVGIFNPRIALLGLGTTLGVVVQTLIMLPALKKLNINLKPLWGLDARLKQFGGMAMAIVVYVAISQIGYFVTINIAAAADAAAPNIYMQAWLLLQMPYGIIGVTLLTAIMPRLSRNAAEGDDEAVVADLTLATRLTFMALIPVVIFMTFFGPYMGRGLFGYLNMDTESANLIGITLAASAFTLLPYAAVLLHLRVFYAREEAWTPTYIIAGITITKIALSMLAPVVASSTRNVVVLLGAANGFGFLAGAIIGTVLLRRKLGHLGNKAILKASASALGASLVGIAVAFGIDYLLLERVPVDGSLWFLIRTGISGIIFLAVTGVIMYKADPSFIQRLTRRGSDTDIVDTMGALPPMSAGEVRRPRLVPGAPILSGRFRLLRSYGGWPGASLWMALDTENDAPVSLTFTDRPTSAPGKVVGYRYGSLIINNWVKGKSLDEAHLDAEQAARAAAEVASLEGVHSTDQLRIATDGSVHNAFPIAGLTSNSRALVASALDRLLADAPIPPWLSTLRQELADASGRPVEDIARDLTEGSETFAVTNEFVPAPPEHVGFGARDFSAMGKVIVVAAIIGILVLIASLTMFLVSVMT</sequence>
<evidence type="ECO:0000256" key="9">
    <source>
        <dbReference type="SAM" id="Phobius"/>
    </source>
</evidence>
<keyword evidence="6 9" id="KW-1133">Transmembrane helix</keyword>
<dbReference type="EMBL" id="CP066007">
    <property type="protein sequence ID" value="QQB46870.1"/>
    <property type="molecule type" value="Genomic_DNA"/>
</dbReference>
<feature type="transmembrane region" description="Helical" evidence="9">
    <location>
        <begin position="487"/>
        <end position="510"/>
    </location>
</feature>
<feature type="transmembrane region" description="Helical" evidence="9">
    <location>
        <begin position="559"/>
        <end position="579"/>
    </location>
</feature>
<dbReference type="InterPro" id="IPR004268">
    <property type="entry name" value="MurJ"/>
</dbReference>
<gene>
    <name evidence="10" type="ORF">I6I10_02785</name>
</gene>
<dbReference type="GO" id="GO:0009252">
    <property type="term" value="P:peptidoglycan biosynthetic process"/>
    <property type="evidence" value="ECO:0007669"/>
    <property type="project" value="UniProtKB-KW"/>
</dbReference>
<dbReference type="PRINTS" id="PR01806">
    <property type="entry name" value="VIRFACTRMVIN"/>
</dbReference>
<keyword evidence="5" id="KW-0573">Peptidoglycan synthesis</keyword>